<comment type="similarity">
    <text evidence="6">Belongs to the ABC-4 integral membrane protein family.</text>
</comment>
<name>A0AAW4WGQ5_9FIRM</name>
<keyword evidence="4 7" id="KW-1133">Transmembrane helix</keyword>
<feature type="transmembrane region" description="Helical" evidence="7">
    <location>
        <begin position="739"/>
        <end position="766"/>
    </location>
</feature>
<feature type="domain" description="ABC3 transporter permease C-terminal" evidence="8">
    <location>
        <begin position="744"/>
        <end position="859"/>
    </location>
</feature>
<dbReference type="InterPro" id="IPR003838">
    <property type="entry name" value="ABC3_permease_C"/>
</dbReference>
<feature type="transmembrane region" description="Helical" evidence="7">
    <location>
        <begin position="792"/>
        <end position="815"/>
    </location>
</feature>
<keyword evidence="2" id="KW-1003">Cell membrane</keyword>
<evidence type="ECO:0000313" key="9">
    <source>
        <dbReference type="EMBL" id="MCC2241632.1"/>
    </source>
</evidence>
<keyword evidence="5 7" id="KW-0472">Membrane</keyword>
<evidence type="ECO:0000256" key="1">
    <source>
        <dbReference type="ARBA" id="ARBA00004651"/>
    </source>
</evidence>
<dbReference type="EMBL" id="JAJEQW010000003">
    <property type="protein sequence ID" value="MCC2241632.1"/>
    <property type="molecule type" value="Genomic_DNA"/>
</dbReference>
<reference evidence="9" key="1">
    <citation type="submission" date="2021-10" db="EMBL/GenBank/DDBJ databases">
        <title>Anaerobic single-cell dispensing facilitates the cultivation of human gut bacteria.</title>
        <authorList>
            <person name="Afrizal A."/>
        </authorList>
    </citation>
    <scope>NUCLEOTIDE SEQUENCE</scope>
    <source>
        <strain evidence="9">CLA-AA-H204</strain>
    </source>
</reference>
<dbReference type="Proteomes" id="UP001198893">
    <property type="component" value="Unassembled WGS sequence"/>
</dbReference>
<evidence type="ECO:0000256" key="6">
    <source>
        <dbReference type="ARBA" id="ARBA00038076"/>
    </source>
</evidence>
<evidence type="ECO:0000256" key="5">
    <source>
        <dbReference type="ARBA" id="ARBA00023136"/>
    </source>
</evidence>
<dbReference type="InterPro" id="IPR050250">
    <property type="entry name" value="Macrolide_Exporter_MacB"/>
</dbReference>
<dbReference type="GO" id="GO:0005886">
    <property type="term" value="C:plasma membrane"/>
    <property type="evidence" value="ECO:0007669"/>
    <property type="project" value="UniProtKB-SubCell"/>
</dbReference>
<dbReference type="GO" id="GO:0022857">
    <property type="term" value="F:transmembrane transporter activity"/>
    <property type="evidence" value="ECO:0007669"/>
    <property type="project" value="TreeGrafter"/>
</dbReference>
<dbReference type="RefSeq" id="WP_227709808.1">
    <property type="nucleotide sequence ID" value="NZ_JAJEQW010000003.1"/>
</dbReference>
<feature type="transmembrane region" description="Helical" evidence="7">
    <location>
        <begin position="334"/>
        <end position="361"/>
    </location>
</feature>
<comment type="caution">
    <text evidence="9">The sequence shown here is derived from an EMBL/GenBank/DDBJ whole genome shotgun (WGS) entry which is preliminary data.</text>
</comment>
<evidence type="ECO:0000256" key="3">
    <source>
        <dbReference type="ARBA" id="ARBA00022692"/>
    </source>
</evidence>
<organism evidence="9 10">
    <name type="scientific">Roseburia amylophila</name>
    <dbReference type="NCBI Taxonomy" id="2981794"/>
    <lineage>
        <taxon>Bacteria</taxon>
        <taxon>Bacillati</taxon>
        <taxon>Bacillota</taxon>
        <taxon>Clostridia</taxon>
        <taxon>Lachnospirales</taxon>
        <taxon>Lachnospiraceae</taxon>
        <taxon>Roseburia</taxon>
    </lineage>
</organism>
<feature type="domain" description="ABC3 transporter permease C-terminal" evidence="8">
    <location>
        <begin position="285"/>
        <end position="411"/>
    </location>
</feature>
<feature type="transmembrane region" description="Helical" evidence="7">
    <location>
        <begin position="20"/>
        <end position="40"/>
    </location>
</feature>
<evidence type="ECO:0000256" key="7">
    <source>
        <dbReference type="SAM" id="Phobius"/>
    </source>
</evidence>
<evidence type="ECO:0000313" key="10">
    <source>
        <dbReference type="Proteomes" id="UP001198893"/>
    </source>
</evidence>
<dbReference type="Pfam" id="PF02687">
    <property type="entry name" value="FtsX"/>
    <property type="match status" value="2"/>
</dbReference>
<comment type="subcellular location">
    <subcellularLocation>
        <location evidence="1">Cell membrane</location>
        <topology evidence="1">Multi-pass membrane protein</topology>
    </subcellularLocation>
</comment>
<dbReference type="PANTHER" id="PTHR30572">
    <property type="entry name" value="MEMBRANE COMPONENT OF TRANSPORTER-RELATED"/>
    <property type="match status" value="1"/>
</dbReference>
<feature type="transmembrane region" description="Helical" evidence="7">
    <location>
        <begin position="381"/>
        <end position="402"/>
    </location>
</feature>
<gene>
    <name evidence="9" type="ORF">LKD47_04825</name>
</gene>
<evidence type="ECO:0000259" key="8">
    <source>
        <dbReference type="Pfam" id="PF02687"/>
    </source>
</evidence>
<dbReference type="AlphaFoldDB" id="A0AAW4WGQ5"/>
<feature type="transmembrane region" description="Helical" evidence="7">
    <location>
        <begin position="827"/>
        <end position="851"/>
    </location>
</feature>
<accession>A0AAW4WGQ5</accession>
<evidence type="ECO:0000256" key="4">
    <source>
        <dbReference type="ARBA" id="ARBA00022989"/>
    </source>
</evidence>
<feature type="transmembrane region" description="Helical" evidence="7">
    <location>
        <begin position="461"/>
        <end position="482"/>
    </location>
</feature>
<dbReference type="PANTHER" id="PTHR30572:SF4">
    <property type="entry name" value="ABC TRANSPORTER PERMEASE YTRF"/>
    <property type="match status" value="1"/>
</dbReference>
<sequence>MNIFHKITLTNLKKNKTRTIVTIIGIILSTAMFTAVTSSISSLHAFMKEYTIDTEGSWQGAAFRVTQSESKDFLSHDEIDSSVSLKYIGYANLTDSANQYKPYLYICGVTDDVTTLLPVHITKGRMPENDSELLLPEHLSYDGGIAYNLNDEITLDVGERVDEDGFVLDNNTSLLGNKSEKSKDGKVIPLETITNTEPKTYQVVGFYSRPSFESFHAPGYTALTLSSARTSYQDIYFCLHNSKDVSSFLEQNAPYSYTMNYDLLRLDGASMEDSLNRTVTSLAVILIAIIVLGSISLIYNAFSISISERTRQFGLLSSLGATRHQMIHSILFEAAFLCLIGIPLGIFFGLVGIGITFYFTGDTLAILYRSDTTLHLTLQPSVAGIVIAVTLAFITVLTSAYLPARKSMKLSALEAIRQTSDINIHSKKVHTFPLTEKLFGFEGMLAAKNYKRSRSKYRATVISLFLSIVLFISASSFCAYLTRSAGSIYNGNGYELSCTIYSENNYDPDTLLTKIRALDGVDKASYGASFAACFTVAKEDCSKEFESFYSDYEQAYYSNTLPADDSYELTALIYFVEDYLFEDYLKEIGENPSDYQNSDHPTGVLIDRLHVFNDKYYDINIFANPSSQDIVLSSLDEDVKNTCTVTAGTFSDTIPFGVSAPSDYAKFIFPYSCKDALWQALSQNPDSTLGNSYYIKTDNHKQVQTDLNTLFDSENISADIYDYMDSIESERAIITVINIFSYGFITLISLIAAANVFNTISTNIILRKREFAMLKSIGLSPKGFRKMMQFECLLYGCKGLLYGLPVSIGITWLIYQAVCDGIDFGFFIPWYSFVIAIGSVFTVVAATMIYSMRKLSSENTMDALKNENL</sequence>
<keyword evidence="3 7" id="KW-0812">Transmembrane</keyword>
<feature type="transmembrane region" description="Helical" evidence="7">
    <location>
        <begin position="282"/>
        <end position="302"/>
    </location>
</feature>
<proteinExistence type="inferred from homology"/>
<protein>
    <submittedName>
        <fullName evidence="9">ABC transporter permease</fullName>
    </submittedName>
</protein>
<evidence type="ECO:0000256" key="2">
    <source>
        <dbReference type="ARBA" id="ARBA00022475"/>
    </source>
</evidence>